<dbReference type="GO" id="GO:0016020">
    <property type="term" value="C:membrane"/>
    <property type="evidence" value="ECO:0007669"/>
    <property type="project" value="UniProtKB-SubCell"/>
</dbReference>
<feature type="domain" description="Ig-like" evidence="9">
    <location>
        <begin position="5"/>
        <end position="112"/>
    </location>
</feature>
<organism evidence="10 11">
    <name type="scientific">Molossus molossus</name>
    <name type="common">Pallas' mastiff bat</name>
    <name type="synonym">Vespertilio molossus</name>
    <dbReference type="NCBI Taxonomy" id="27622"/>
    <lineage>
        <taxon>Eukaryota</taxon>
        <taxon>Metazoa</taxon>
        <taxon>Chordata</taxon>
        <taxon>Craniata</taxon>
        <taxon>Vertebrata</taxon>
        <taxon>Euteleostomi</taxon>
        <taxon>Mammalia</taxon>
        <taxon>Eutheria</taxon>
        <taxon>Laurasiatheria</taxon>
        <taxon>Chiroptera</taxon>
        <taxon>Yangochiroptera</taxon>
        <taxon>Molossidae</taxon>
        <taxon>Molossus</taxon>
    </lineage>
</organism>
<evidence type="ECO:0000256" key="2">
    <source>
        <dbReference type="ARBA" id="ARBA00022692"/>
    </source>
</evidence>
<dbReference type="AlphaFoldDB" id="A0A7J8HCY7"/>
<feature type="signal peptide" evidence="8">
    <location>
        <begin position="1"/>
        <end position="19"/>
    </location>
</feature>
<dbReference type="EMBL" id="JACASF010000007">
    <property type="protein sequence ID" value="KAF6469805.1"/>
    <property type="molecule type" value="Genomic_DNA"/>
</dbReference>
<name>A0A7J8HCY7_MOLMO</name>
<proteinExistence type="predicted"/>
<dbReference type="SUPFAM" id="SSF48726">
    <property type="entry name" value="Immunoglobulin"/>
    <property type="match status" value="2"/>
</dbReference>
<dbReference type="InterPro" id="IPR013106">
    <property type="entry name" value="Ig_V-set"/>
</dbReference>
<evidence type="ECO:0000256" key="8">
    <source>
        <dbReference type="SAM" id="SignalP"/>
    </source>
</evidence>
<keyword evidence="8" id="KW-0732">Signal</keyword>
<dbReference type="CDD" id="cd07697">
    <property type="entry name" value="IgC1_TCR_gamma"/>
    <property type="match status" value="1"/>
</dbReference>
<dbReference type="Pfam" id="PF07654">
    <property type="entry name" value="C1-set"/>
    <property type="match status" value="1"/>
</dbReference>
<evidence type="ECO:0000256" key="1">
    <source>
        <dbReference type="ARBA" id="ARBA00004370"/>
    </source>
</evidence>
<dbReference type="InterPro" id="IPR003597">
    <property type="entry name" value="Ig_C1-set"/>
</dbReference>
<sequence>MLLLPQVILVAYLWTYGDTKMQLSQDQLSFTRKRGKTVHISCKLSGVPLENAIVHWYQQKGGEPLRRIIYGSTKNNKDDKINPFLETYRKDDGTFYLIINNVIESYEATYYCACWDLTMSQSHKGPCVSSGWIKIFAEGTKLIVISPDRSLDSEIYPKPTIFLPSVAEIKLHKAGTHLCLLEKFFPDVIKVYWKEKNSNTLLESQQGITMKTNDTYMKYSWLTVTEKSMATEHKCIVKHENNKRGVDQEIIFPPVKKGVAAINTAMKACVEDTNDTLQLQLTNTSAYYTYLLLLLKSLVYFAIISFRLFRRTAVCGHGKSS</sequence>
<dbReference type="InterPro" id="IPR051117">
    <property type="entry name" value="TRG_var/const_region"/>
</dbReference>
<comment type="subcellular location">
    <subcellularLocation>
        <location evidence="1">Membrane</location>
    </subcellularLocation>
</comment>
<dbReference type="InterPro" id="IPR007110">
    <property type="entry name" value="Ig-like_dom"/>
</dbReference>
<evidence type="ECO:0000256" key="6">
    <source>
        <dbReference type="ARBA" id="ARBA00023319"/>
    </source>
</evidence>
<keyword evidence="5" id="KW-0675">Receptor</keyword>
<dbReference type="PANTHER" id="PTHR19256:SF65">
    <property type="entry name" value="T CELL RECEPTOR GAMMA CONSTANT 1-RELATED"/>
    <property type="match status" value="1"/>
</dbReference>
<evidence type="ECO:0000256" key="4">
    <source>
        <dbReference type="ARBA" id="ARBA00023136"/>
    </source>
</evidence>
<evidence type="ECO:0000256" key="5">
    <source>
        <dbReference type="ARBA" id="ARBA00023170"/>
    </source>
</evidence>
<dbReference type="FunFam" id="2.60.40.10:FF:001083">
    <property type="entry name" value="T cell receptor gamma constant 2"/>
    <property type="match status" value="1"/>
</dbReference>
<dbReference type="InterPro" id="IPR013783">
    <property type="entry name" value="Ig-like_fold"/>
</dbReference>
<dbReference type="InParanoid" id="A0A7J8HCY7"/>
<dbReference type="InterPro" id="IPR036179">
    <property type="entry name" value="Ig-like_dom_sf"/>
</dbReference>
<reference evidence="10 11" key="1">
    <citation type="journal article" date="2020" name="Nature">
        <title>Six reference-quality genomes reveal evolution of bat adaptations.</title>
        <authorList>
            <person name="Jebb D."/>
            <person name="Huang Z."/>
            <person name="Pippel M."/>
            <person name="Hughes G.M."/>
            <person name="Lavrichenko K."/>
            <person name="Devanna P."/>
            <person name="Winkler S."/>
            <person name="Jermiin L.S."/>
            <person name="Skirmuntt E.C."/>
            <person name="Katzourakis A."/>
            <person name="Burkitt-Gray L."/>
            <person name="Ray D.A."/>
            <person name="Sullivan K.A.M."/>
            <person name="Roscito J.G."/>
            <person name="Kirilenko B.M."/>
            <person name="Davalos L.M."/>
            <person name="Corthals A.P."/>
            <person name="Power M.L."/>
            <person name="Jones G."/>
            <person name="Ransome R.D."/>
            <person name="Dechmann D.K.N."/>
            <person name="Locatelli A.G."/>
            <person name="Puechmaille S.J."/>
            <person name="Fedrigo O."/>
            <person name="Jarvis E.D."/>
            <person name="Hiller M."/>
            <person name="Vernes S.C."/>
            <person name="Myers E.W."/>
            <person name="Teeling E.C."/>
        </authorList>
    </citation>
    <scope>NUCLEOTIDE SEQUENCE [LARGE SCALE GENOMIC DNA]</scope>
    <source>
        <strain evidence="10">MMolMol1</strain>
        <tissue evidence="10">Muscle</tissue>
    </source>
</reference>
<evidence type="ECO:0000256" key="3">
    <source>
        <dbReference type="ARBA" id="ARBA00022989"/>
    </source>
</evidence>
<keyword evidence="6" id="KW-0393">Immunoglobulin domain</keyword>
<comment type="caution">
    <text evidence="10">The sequence shown here is derived from an EMBL/GenBank/DDBJ whole genome shotgun (WGS) entry which is preliminary data.</text>
</comment>
<evidence type="ECO:0000313" key="11">
    <source>
        <dbReference type="Proteomes" id="UP000550707"/>
    </source>
</evidence>
<evidence type="ECO:0000256" key="7">
    <source>
        <dbReference type="SAM" id="Phobius"/>
    </source>
</evidence>
<feature type="domain" description="Ig-like" evidence="9">
    <location>
        <begin position="157"/>
        <end position="251"/>
    </location>
</feature>
<dbReference type="PROSITE" id="PS50835">
    <property type="entry name" value="IG_LIKE"/>
    <property type="match status" value="2"/>
</dbReference>
<dbReference type="SMART" id="SM00407">
    <property type="entry name" value="IGc1"/>
    <property type="match status" value="1"/>
</dbReference>
<keyword evidence="3 7" id="KW-1133">Transmembrane helix</keyword>
<evidence type="ECO:0000313" key="10">
    <source>
        <dbReference type="EMBL" id="KAF6469805.1"/>
    </source>
</evidence>
<keyword evidence="4 7" id="KW-0472">Membrane</keyword>
<feature type="chain" id="PRO_5029662126" description="Ig-like domain-containing protein" evidence="8">
    <location>
        <begin position="20"/>
        <end position="321"/>
    </location>
</feature>
<keyword evidence="11" id="KW-1185">Reference proteome</keyword>
<dbReference type="PANTHER" id="PTHR19256">
    <property type="entry name" value="T-CELL RECEPTOR GAMMA CHAIN"/>
    <property type="match status" value="1"/>
</dbReference>
<dbReference type="InterPro" id="IPR003599">
    <property type="entry name" value="Ig_sub"/>
</dbReference>
<keyword evidence="2 7" id="KW-0812">Transmembrane</keyword>
<dbReference type="Pfam" id="PF07686">
    <property type="entry name" value="V-set"/>
    <property type="match status" value="1"/>
</dbReference>
<gene>
    <name evidence="10" type="ORF">HJG59_011163</name>
</gene>
<dbReference type="FunCoup" id="A0A7J8HCY7">
    <property type="interactions" value="78"/>
</dbReference>
<dbReference type="SMART" id="SM00409">
    <property type="entry name" value="IG"/>
    <property type="match status" value="1"/>
</dbReference>
<evidence type="ECO:0000259" key="9">
    <source>
        <dbReference type="PROSITE" id="PS50835"/>
    </source>
</evidence>
<protein>
    <recommendedName>
        <fullName evidence="9">Ig-like domain-containing protein</fullName>
    </recommendedName>
</protein>
<accession>A0A7J8HCY7</accession>
<dbReference type="SMART" id="SM00406">
    <property type="entry name" value="IGv"/>
    <property type="match status" value="1"/>
</dbReference>
<dbReference type="Proteomes" id="UP000550707">
    <property type="component" value="Unassembled WGS sequence"/>
</dbReference>
<dbReference type="Gene3D" id="2.60.40.10">
    <property type="entry name" value="Immunoglobulins"/>
    <property type="match status" value="2"/>
</dbReference>
<feature type="transmembrane region" description="Helical" evidence="7">
    <location>
        <begin position="287"/>
        <end position="309"/>
    </location>
</feature>